<sequence>MPTGFRSGRDLIIPSPEAFCHPGVTASSPEFPQFTARNCSWSSTFEMVKQPRLLWACWHPSNLGEYHSIEQIWTAWHEGTIFDGLIEHKWGGMKDHSTNKGHRQTWRPHNDNNVRRKWFQFMFCITDQVRDRYRQSRI</sequence>
<dbReference type="Proteomes" id="UP000092154">
    <property type="component" value="Unassembled WGS sequence"/>
</dbReference>
<evidence type="ECO:0000313" key="2">
    <source>
        <dbReference type="Proteomes" id="UP000092154"/>
    </source>
</evidence>
<dbReference type="AlphaFoldDB" id="A0A1B7MJW7"/>
<dbReference type="EMBL" id="KV448885">
    <property type="protein sequence ID" value="OAX32900.1"/>
    <property type="molecule type" value="Genomic_DNA"/>
</dbReference>
<proteinExistence type="predicted"/>
<gene>
    <name evidence="1" type="ORF">K503DRAFT_860083</name>
</gene>
<evidence type="ECO:0000313" key="1">
    <source>
        <dbReference type="EMBL" id="OAX32900.1"/>
    </source>
</evidence>
<organism evidence="1 2">
    <name type="scientific">Rhizopogon vinicolor AM-OR11-026</name>
    <dbReference type="NCBI Taxonomy" id="1314800"/>
    <lineage>
        <taxon>Eukaryota</taxon>
        <taxon>Fungi</taxon>
        <taxon>Dikarya</taxon>
        <taxon>Basidiomycota</taxon>
        <taxon>Agaricomycotina</taxon>
        <taxon>Agaricomycetes</taxon>
        <taxon>Agaricomycetidae</taxon>
        <taxon>Boletales</taxon>
        <taxon>Suillineae</taxon>
        <taxon>Rhizopogonaceae</taxon>
        <taxon>Rhizopogon</taxon>
    </lineage>
</organism>
<accession>A0A1B7MJW7</accession>
<protein>
    <submittedName>
        <fullName evidence="1">Uncharacterized protein</fullName>
    </submittedName>
</protein>
<name>A0A1B7MJW7_9AGAM</name>
<reference evidence="1 2" key="1">
    <citation type="submission" date="2016-06" db="EMBL/GenBank/DDBJ databases">
        <title>Comparative genomics of the ectomycorrhizal sister species Rhizopogon vinicolor and Rhizopogon vesiculosus (Basidiomycota: Boletales) reveals a divergence of the mating type B locus.</title>
        <authorList>
            <consortium name="DOE Joint Genome Institute"/>
            <person name="Mujic A.B."/>
            <person name="Kuo A."/>
            <person name="Tritt A."/>
            <person name="Lipzen A."/>
            <person name="Chen C."/>
            <person name="Johnson J."/>
            <person name="Sharma A."/>
            <person name="Barry K."/>
            <person name="Grigoriev I.V."/>
            <person name="Spatafora J.W."/>
        </authorList>
    </citation>
    <scope>NUCLEOTIDE SEQUENCE [LARGE SCALE GENOMIC DNA]</scope>
    <source>
        <strain evidence="1 2">AM-OR11-026</strain>
    </source>
</reference>
<keyword evidence="2" id="KW-1185">Reference proteome</keyword>
<dbReference type="OrthoDB" id="3181539at2759"/>
<dbReference type="InParanoid" id="A0A1B7MJW7"/>